<organism evidence="1 2">
    <name type="scientific">Rufibacter immobilis</name>
    <dbReference type="NCBI Taxonomy" id="1348778"/>
    <lineage>
        <taxon>Bacteria</taxon>
        <taxon>Pseudomonadati</taxon>
        <taxon>Bacteroidota</taxon>
        <taxon>Cytophagia</taxon>
        <taxon>Cytophagales</taxon>
        <taxon>Hymenobacteraceae</taxon>
        <taxon>Rufibacter</taxon>
    </lineage>
</organism>
<evidence type="ECO:0000313" key="2">
    <source>
        <dbReference type="Proteomes" id="UP000271010"/>
    </source>
</evidence>
<gene>
    <name evidence="1" type="ORF">EFA69_16210</name>
</gene>
<proteinExistence type="predicted"/>
<dbReference type="EMBL" id="RJJE01000017">
    <property type="protein sequence ID" value="RNI27661.1"/>
    <property type="molecule type" value="Genomic_DNA"/>
</dbReference>
<dbReference type="Proteomes" id="UP000271010">
    <property type="component" value="Unassembled WGS sequence"/>
</dbReference>
<sequence length="79" mass="8831">MACNCASEIAMQAVEQQPLPGKRIVAAQIQRSLRIIQKDGKSTLSAFTYSNMELTVEGEEEETTMPVIHKFCPWCGQEK</sequence>
<reference evidence="1 2" key="1">
    <citation type="submission" date="2018-11" db="EMBL/GenBank/DDBJ databases">
        <title>Rufibacter latericius sp. nov., isolated from water in Baiyang Lake.</title>
        <authorList>
            <person name="Yang Y."/>
        </authorList>
    </citation>
    <scope>NUCLEOTIDE SEQUENCE [LARGE SCALE GENOMIC DNA]</scope>
    <source>
        <strain evidence="1 2">MCC P1</strain>
    </source>
</reference>
<protein>
    <submittedName>
        <fullName evidence="1">Uncharacterized protein</fullName>
    </submittedName>
</protein>
<keyword evidence="2" id="KW-1185">Reference proteome</keyword>
<dbReference type="AlphaFoldDB" id="A0A3M9MQ90"/>
<evidence type="ECO:0000313" key="1">
    <source>
        <dbReference type="EMBL" id="RNI27661.1"/>
    </source>
</evidence>
<name>A0A3M9MQ90_9BACT</name>
<accession>A0A3M9MQ90</accession>
<comment type="caution">
    <text evidence="1">The sequence shown here is derived from an EMBL/GenBank/DDBJ whole genome shotgun (WGS) entry which is preliminary data.</text>
</comment>